<feature type="transmembrane region" description="Helical" evidence="1">
    <location>
        <begin position="162"/>
        <end position="184"/>
    </location>
</feature>
<organism evidence="3 4">
    <name type="scientific">Thermoflavimicrobium daqui</name>
    <dbReference type="NCBI Taxonomy" id="2137476"/>
    <lineage>
        <taxon>Bacteria</taxon>
        <taxon>Bacillati</taxon>
        <taxon>Bacillota</taxon>
        <taxon>Bacilli</taxon>
        <taxon>Bacillales</taxon>
        <taxon>Thermoactinomycetaceae</taxon>
        <taxon>Thermoflavimicrobium</taxon>
    </lineage>
</organism>
<comment type="caution">
    <text evidence="3">The sequence shown here is derived from an EMBL/GenBank/DDBJ whole genome shotgun (WGS) entry which is preliminary data.</text>
</comment>
<sequence>MKRICWLLLSIWICWCFPHAVYAEGEENNDRSITNELIRSQLNQLQVKEVESFWQYLQTEYGRFFDDKNEPSLFDLLLSNKSLSTKDVLAALGRYFFHEILYNGKLLGTIIVLAVFSMILQTLQTAFETRQVSQVAYAIVFMVIIILAIDSFYIAVSSAKSAIQYMIDCMLALIPLMLTLLGMTGSFGSVTLFHPLIIFMINMIGTVIYFFIFPLFFLSTILSVVSCLSEKYKVNQLANLLQKIGMTTLGGMLTIFLGILSVQGATAAVTDGVTIRTAKYITGNFVPVVGRTISEAADTVVGASLLVKNTVGLAGVILLLLISAFPAIKILSLAFIYQFSAAIMQPLGNSPIIESLSTIGKTFIYIFAALATVGLMFFLAVSIIIASGNISMMMR</sequence>
<feature type="transmembrane region" description="Helical" evidence="1">
    <location>
        <begin position="244"/>
        <end position="269"/>
    </location>
</feature>
<keyword evidence="1" id="KW-0472">Membrane</keyword>
<keyword evidence="4" id="KW-1185">Reference proteome</keyword>
<feature type="transmembrane region" description="Helical" evidence="1">
    <location>
        <begin position="316"/>
        <end position="343"/>
    </location>
</feature>
<keyword evidence="1" id="KW-1133">Transmembrane helix</keyword>
<feature type="transmembrane region" description="Helical" evidence="1">
    <location>
        <begin position="135"/>
        <end position="156"/>
    </location>
</feature>
<protein>
    <submittedName>
        <fullName evidence="3">Stage III sporulation protein AE</fullName>
    </submittedName>
</protein>
<keyword evidence="1" id="KW-0812">Transmembrane</keyword>
<dbReference type="InterPro" id="IPR014194">
    <property type="entry name" value="Spore_III_AE"/>
</dbReference>
<feature type="signal peptide" evidence="2">
    <location>
        <begin position="1"/>
        <end position="23"/>
    </location>
</feature>
<dbReference type="AlphaFoldDB" id="A0A364K8P0"/>
<reference evidence="3 4" key="2">
    <citation type="submission" date="2018-06" db="EMBL/GenBank/DDBJ databases">
        <authorList>
            <person name="Zhirakovskaya E."/>
        </authorList>
    </citation>
    <scope>NUCLEOTIDE SEQUENCE [LARGE SCALE GENOMIC DNA]</scope>
    <source>
        <strain evidence="3 4">FBKL4.011</strain>
    </source>
</reference>
<feature type="chain" id="PRO_5016685025" evidence="2">
    <location>
        <begin position="24"/>
        <end position="395"/>
    </location>
</feature>
<feature type="transmembrane region" description="Helical" evidence="1">
    <location>
        <begin position="106"/>
        <end position="123"/>
    </location>
</feature>
<dbReference type="Pfam" id="PF09546">
    <property type="entry name" value="Spore_III_AE"/>
    <property type="match status" value="1"/>
</dbReference>
<feature type="transmembrane region" description="Helical" evidence="1">
    <location>
        <begin position="196"/>
        <end position="224"/>
    </location>
</feature>
<accession>A0A364K8P0</accession>
<reference evidence="3 4" key="1">
    <citation type="submission" date="2018-06" db="EMBL/GenBank/DDBJ databases">
        <title>Thermoflavimicrobium daqus sp. nov., a thermophilic microbe isolated from Moutai-flavour Daqu.</title>
        <authorList>
            <person name="Wang X."/>
            <person name="Zhou H."/>
        </authorList>
    </citation>
    <scope>NUCLEOTIDE SEQUENCE [LARGE SCALE GENOMIC DNA]</scope>
    <source>
        <strain evidence="3 4">FBKL4.011</strain>
    </source>
</reference>
<evidence type="ECO:0000313" key="4">
    <source>
        <dbReference type="Proteomes" id="UP000251213"/>
    </source>
</evidence>
<gene>
    <name evidence="3" type="primary">spoIIIAE</name>
    <name evidence="3" type="ORF">DL897_00520</name>
</gene>
<keyword evidence="2" id="KW-0732">Signal</keyword>
<evidence type="ECO:0000256" key="2">
    <source>
        <dbReference type="SAM" id="SignalP"/>
    </source>
</evidence>
<dbReference type="OrthoDB" id="2373222at2"/>
<name>A0A364K8P0_9BACL</name>
<evidence type="ECO:0000313" key="3">
    <source>
        <dbReference type="EMBL" id="RAL26570.1"/>
    </source>
</evidence>
<dbReference type="RefSeq" id="WP_113657176.1">
    <property type="nucleotide sequence ID" value="NZ_KZ845663.1"/>
</dbReference>
<evidence type="ECO:0000256" key="1">
    <source>
        <dbReference type="SAM" id="Phobius"/>
    </source>
</evidence>
<dbReference type="Proteomes" id="UP000251213">
    <property type="component" value="Unassembled WGS sequence"/>
</dbReference>
<feature type="transmembrane region" description="Helical" evidence="1">
    <location>
        <begin position="363"/>
        <end position="386"/>
    </location>
</feature>
<dbReference type="EMBL" id="QJKK01000001">
    <property type="protein sequence ID" value="RAL26570.1"/>
    <property type="molecule type" value="Genomic_DNA"/>
</dbReference>
<proteinExistence type="predicted"/>
<dbReference type="NCBIfam" id="TIGR02829">
    <property type="entry name" value="spore_III_AE"/>
    <property type="match status" value="1"/>
</dbReference>